<keyword evidence="1" id="KW-0175">Coiled coil</keyword>
<reference evidence="2 3" key="1">
    <citation type="submission" date="2020-12" db="EMBL/GenBank/DDBJ databases">
        <title>Genome sequence of clinical Mycobacterium intracellulare strains.</title>
        <authorList>
            <person name="Tateishi Y."/>
            <person name="Matsumoto S."/>
            <person name="Fukushima Y."/>
            <person name="Nakajima C."/>
            <person name="Suzuki Y."/>
        </authorList>
    </citation>
    <scope>NUCLEOTIDE SEQUENCE [LARGE SCALE GENOMIC DNA]</scope>
    <source>
        <strain evidence="2 3">M018</strain>
    </source>
</reference>
<evidence type="ECO:0000313" key="3">
    <source>
        <dbReference type="Proteomes" id="UP000595205"/>
    </source>
</evidence>
<dbReference type="Proteomes" id="UP000595205">
    <property type="component" value="Chromosome"/>
</dbReference>
<dbReference type="GeneID" id="77303373"/>
<organism evidence="2 3">
    <name type="scientific">Mycobacterium intracellulare</name>
    <dbReference type="NCBI Taxonomy" id="1767"/>
    <lineage>
        <taxon>Bacteria</taxon>
        <taxon>Bacillati</taxon>
        <taxon>Actinomycetota</taxon>
        <taxon>Actinomycetes</taxon>
        <taxon>Mycobacteriales</taxon>
        <taxon>Mycobacteriaceae</taxon>
        <taxon>Mycobacterium</taxon>
        <taxon>Mycobacterium avium complex (MAC)</taxon>
    </lineage>
</organism>
<dbReference type="EMBL" id="AP024255">
    <property type="protein sequence ID" value="BCO98320.1"/>
    <property type="molecule type" value="Genomic_DNA"/>
</dbReference>
<dbReference type="RefSeq" id="WP_014379363.1">
    <property type="nucleotide sequence ID" value="NZ_AP024241.1"/>
</dbReference>
<evidence type="ECO:0000256" key="1">
    <source>
        <dbReference type="SAM" id="Coils"/>
    </source>
</evidence>
<evidence type="ECO:0000313" key="2">
    <source>
        <dbReference type="EMBL" id="BCO98320.1"/>
    </source>
</evidence>
<proteinExistence type="predicted"/>
<sequence length="466" mass="52910">MEDDDQEEVERVREWIGRLNAFTSSLDDIVEEGPIDLCEKACEAWQASFTENPPRPATAAALVVLETLQALMDAAFAATVDYYETPDVRDRMTRDDVLKSLREALRSVRQLSEQSLSNGLPSAEVIKQRNNSAITSMQRIKEAADKLQAQDEAHEAEAAADPYGAIFLHLDPSRSDAPIMEKVSSLTEDDDKRYRDAYERLRRMIDSELLEHISDESDRLCDVVMALLIDLRDNRISLFDEDAWDEHRRKIRSALISFTTALYSHREQTVRAAKKAFNRGPEVQAVEKLFDELRKTSFEYGWLEELRGALQHGDINAFRWGFGASMDAEPTANVYMSREFMLGFTHNSSQKKWLKRRELEDMESDPSVLDMIKAVQPLMGPLQEKLDKILYPNVADDVATVRELLSRYPHPNGLHALQNGPGFTRRNPWPPLSPLAPRVLRFVVNYEPNDVIDDQASGDADGVTAP</sequence>
<gene>
    <name evidence="2" type="ORF">MINTM018_10900</name>
</gene>
<accession>A0A7R7MQU5</accession>
<dbReference type="AlphaFoldDB" id="A0A7R7MQU5"/>
<name>A0A7R7MQU5_MYCIT</name>
<feature type="coiled-coil region" evidence="1">
    <location>
        <begin position="130"/>
        <end position="157"/>
    </location>
</feature>
<protein>
    <submittedName>
        <fullName evidence="2">Uncharacterized protein</fullName>
    </submittedName>
</protein>
<dbReference type="OMA" id="YSHREQT"/>